<dbReference type="InterPro" id="IPR036986">
    <property type="entry name" value="S4_RNA-bd_sf"/>
</dbReference>
<dbReference type="Gene3D" id="3.10.290.10">
    <property type="entry name" value="RNA-binding S4 domain"/>
    <property type="match status" value="1"/>
</dbReference>
<comment type="caution">
    <text evidence="2">The sequence shown here is derived from an EMBL/GenBank/DDBJ whole genome shotgun (WGS) entry which is preliminary data.</text>
</comment>
<evidence type="ECO:0000313" key="3">
    <source>
        <dbReference type="Proteomes" id="UP000824073"/>
    </source>
</evidence>
<accession>A0A9D1LMB0</accession>
<reference evidence="2" key="1">
    <citation type="submission" date="2020-10" db="EMBL/GenBank/DDBJ databases">
        <authorList>
            <person name="Gilroy R."/>
        </authorList>
    </citation>
    <scope>NUCLEOTIDE SEQUENCE</scope>
    <source>
        <strain evidence="2">CHK191-8634</strain>
    </source>
</reference>
<keyword evidence="1" id="KW-0694">RNA-binding</keyword>
<dbReference type="GO" id="GO:0003723">
    <property type="term" value="F:RNA binding"/>
    <property type="evidence" value="ECO:0007669"/>
    <property type="project" value="UniProtKB-KW"/>
</dbReference>
<organism evidence="2 3">
    <name type="scientific">Candidatus Ventrousia excrementavium</name>
    <dbReference type="NCBI Taxonomy" id="2840961"/>
    <lineage>
        <taxon>Bacteria</taxon>
        <taxon>Bacillati</taxon>
        <taxon>Bacillota</taxon>
        <taxon>Clostridia</taxon>
        <taxon>Eubacteriales</taxon>
        <taxon>Clostridiaceae</taxon>
        <taxon>Clostridiaceae incertae sedis</taxon>
        <taxon>Candidatus Ventrousia</taxon>
    </lineage>
</organism>
<dbReference type="EMBL" id="DVMR01000069">
    <property type="protein sequence ID" value="HIU44485.1"/>
    <property type="molecule type" value="Genomic_DNA"/>
</dbReference>
<evidence type="ECO:0000256" key="1">
    <source>
        <dbReference type="PROSITE-ProRule" id="PRU00182"/>
    </source>
</evidence>
<gene>
    <name evidence="2" type="ORF">IAB67_09335</name>
</gene>
<proteinExistence type="predicted"/>
<reference evidence="2" key="2">
    <citation type="journal article" date="2021" name="PeerJ">
        <title>Extensive microbial diversity within the chicken gut microbiome revealed by metagenomics and culture.</title>
        <authorList>
            <person name="Gilroy R."/>
            <person name="Ravi A."/>
            <person name="Getino M."/>
            <person name="Pursley I."/>
            <person name="Horton D.L."/>
            <person name="Alikhan N.F."/>
            <person name="Baker D."/>
            <person name="Gharbi K."/>
            <person name="Hall N."/>
            <person name="Watson M."/>
            <person name="Adriaenssens E.M."/>
            <person name="Foster-Nyarko E."/>
            <person name="Jarju S."/>
            <person name="Secka A."/>
            <person name="Antonio M."/>
            <person name="Oren A."/>
            <person name="Chaudhuri R.R."/>
            <person name="La Ragione R."/>
            <person name="Hildebrand F."/>
            <person name="Pallen M.J."/>
        </authorList>
    </citation>
    <scope>NUCLEOTIDE SEQUENCE</scope>
    <source>
        <strain evidence="2">CHK191-8634</strain>
    </source>
</reference>
<protein>
    <submittedName>
        <fullName evidence="2">RNA-binding S4 domain-containing protein</fullName>
    </submittedName>
</protein>
<dbReference type="AlphaFoldDB" id="A0A9D1LMB0"/>
<dbReference type="PROSITE" id="PS50889">
    <property type="entry name" value="S4"/>
    <property type="match status" value="1"/>
</dbReference>
<evidence type="ECO:0000313" key="2">
    <source>
        <dbReference type="EMBL" id="HIU44485.1"/>
    </source>
</evidence>
<sequence>MFHGEQQVPIDTPFIKLDSLLKLSGLCMTGGEAKIRIADGQVLVNGAVCTQRGRKIVPGDKVECSGQLLAVTRHAP</sequence>
<name>A0A9D1LMB0_9CLOT</name>
<dbReference type="Proteomes" id="UP000824073">
    <property type="component" value="Unassembled WGS sequence"/>
</dbReference>
<dbReference type="SUPFAM" id="SSF55174">
    <property type="entry name" value="Alpha-L RNA-binding motif"/>
    <property type="match status" value="1"/>
</dbReference>
<dbReference type="CDD" id="cd00165">
    <property type="entry name" value="S4"/>
    <property type="match status" value="1"/>
</dbReference>
<dbReference type="Pfam" id="PF13275">
    <property type="entry name" value="S4_2"/>
    <property type="match status" value="1"/>
</dbReference>